<gene>
    <name evidence="4" type="primary">Contig11293.g12068</name>
    <name evidence="4" type="ORF">STYLEM_15482</name>
</gene>
<keyword evidence="2" id="KW-0472">Membrane</keyword>
<feature type="region of interest" description="Disordered" evidence="1">
    <location>
        <begin position="399"/>
        <end position="452"/>
    </location>
</feature>
<dbReference type="OrthoDB" id="324866at2759"/>
<feature type="region of interest" description="Disordered" evidence="1">
    <location>
        <begin position="351"/>
        <end position="371"/>
    </location>
</feature>
<feature type="compositionally biased region" description="Basic and acidic residues" evidence="1">
    <location>
        <begin position="359"/>
        <end position="368"/>
    </location>
</feature>
<feature type="transmembrane region" description="Helical" evidence="2">
    <location>
        <begin position="172"/>
        <end position="194"/>
    </location>
</feature>
<name>A0A078B031_STYLE</name>
<organism evidence="4 5">
    <name type="scientific">Stylonychia lemnae</name>
    <name type="common">Ciliate</name>
    <dbReference type="NCBI Taxonomy" id="5949"/>
    <lineage>
        <taxon>Eukaryota</taxon>
        <taxon>Sar</taxon>
        <taxon>Alveolata</taxon>
        <taxon>Ciliophora</taxon>
        <taxon>Intramacronucleata</taxon>
        <taxon>Spirotrichea</taxon>
        <taxon>Stichotrichia</taxon>
        <taxon>Sporadotrichida</taxon>
        <taxon>Oxytrichidae</taxon>
        <taxon>Stylonychinae</taxon>
        <taxon>Stylonychia</taxon>
    </lineage>
</organism>
<evidence type="ECO:0000313" key="4">
    <source>
        <dbReference type="EMBL" id="CDW86388.1"/>
    </source>
</evidence>
<keyword evidence="3" id="KW-0732">Signal</keyword>
<dbReference type="Proteomes" id="UP000039865">
    <property type="component" value="Unassembled WGS sequence"/>
</dbReference>
<feature type="signal peptide" evidence="3">
    <location>
        <begin position="1"/>
        <end position="26"/>
    </location>
</feature>
<proteinExistence type="predicted"/>
<evidence type="ECO:0000256" key="3">
    <source>
        <dbReference type="SAM" id="SignalP"/>
    </source>
</evidence>
<protein>
    <recommendedName>
        <fullName evidence="6">Transmembrane protein</fullName>
    </recommendedName>
</protein>
<reference evidence="4 5" key="1">
    <citation type="submission" date="2014-06" db="EMBL/GenBank/DDBJ databases">
        <authorList>
            <person name="Swart Estienne"/>
        </authorList>
    </citation>
    <scope>NUCLEOTIDE SEQUENCE [LARGE SCALE GENOMIC DNA]</scope>
    <source>
        <strain evidence="4 5">130c</strain>
    </source>
</reference>
<sequence length="452" mass="51529">MVVINFMLITLISIFTLQLLQTPVQGNPFTTYLAQLSSADFTPTSAPINCLTNDDCIDTTFCCSTYSCVHPNICLLGSKLQDDICDYNFECMSRCCDKKRCGHFQKCFQSCTTNNDCATTSRCCSQRQCTDAVVCDANKIKGDYCQSSEECITNYCFQNECTEELGFFTKKLVFALIVIIILIIGGSCLIYYFLSCCKKLPRSRQGSQTRQDSKGNYSSSLMEGSNEQKEQQANDPNNPNREQGLNSGQFRQLWKKGNVRMPVEKKYKAAPIYEISKEYYTSESQNFYNKSNYNSSQFHAGLNSLDQSQIVRSSMFQQDDEKRQDTDEQLSDQFAHSPEIKGLKNIRKSWTTKNRNYRRQSESHKQEELGNDFEVLAQKETKNMNYSTLQFQNQRNQNFRSISPRQSHHRTGSTAQVVVEGDEDSSSQSEENKNIGGTSRGVKGQSQERKFS</sequence>
<evidence type="ECO:0008006" key="6">
    <source>
        <dbReference type="Google" id="ProtNLM"/>
    </source>
</evidence>
<evidence type="ECO:0000313" key="5">
    <source>
        <dbReference type="Proteomes" id="UP000039865"/>
    </source>
</evidence>
<feature type="compositionally biased region" description="Polar residues" evidence="1">
    <location>
        <begin position="233"/>
        <end position="247"/>
    </location>
</feature>
<keyword evidence="2" id="KW-0812">Transmembrane</keyword>
<feature type="region of interest" description="Disordered" evidence="1">
    <location>
        <begin position="204"/>
        <end position="247"/>
    </location>
</feature>
<feature type="compositionally biased region" description="Polar residues" evidence="1">
    <location>
        <begin position="204"/>
        <end position="225"/>
    </location>
</feature>
<keyword evidence="5" id="KW-1185">Reference proteome</keyword>
<feature type="chain" id="PRO_5001729718" description="Transmembrane protein" evidence="3">
    <location>
        <begin position="27"/>
        <end position="452"/>
    </location>
</feature>
<evidence type="ECO:0000256" key="1">
    <source>
        <dbReference type="SAM" id="MobiDB-lite"/>
    </source>
</evidence>
<dbReference type="InParanoid" id="A0A078B031"/>
<dbReference type="AlphaFoldDB" id="A0A078B031"/>
<dbReference type="EMBL" id="CCKQ01014602">
    <property type="protein sequence ID" value="CDW86388.1"/>
    <property type="molecule type" value="Genomic_DNA"/>
</dbReference>
<accession>A0A078B031</accession>
<keyword evidence="2" id="KW-1133">Transmembrane helix</keyword>
<evidence type="ECO:0000256" key="2">
    <source>
        <dbReference type="SAM" id="Phobius"/>
    </source>
</evidence>